<proteinExistence type="predicted"/>
<keyword evidence="2" id="KW-1185">Reference proteome</keyword>
<dbReference type="GO" id="GO:0061709">
    <property type="term" value="P:reticulophagy"/>
    <property type="evidence" value="ECO:0007669"/>
    <property type="project" value="TreeGrafter"/>
</dbReference>
<dbReference type="AlphaFoldDB" id="A0A1A6GJ98"/>
<dbReference type="Proteomes" id="UP000092124">
    <property type="component" value="Unassembled WGS sequence"/>
</dbReference>
<dbReference type="STRING" id="56216.A0A1A6GJ98"/>
<organism evidence="1 2">
    <name type="scientific">Neotoma lepida</name>
    <name type="common">Desert woodrat</name>
    <dbReference type="NCBI Taxonomy" id="56216"/>
    <lineage>
        <taxon>Eukaryota</taxon>
        <taxon>Metazoa</taxon>
        <taxon>Chordata</taxon>
        <taxon>Craniata</taxon>
        <taxon>Vertebrata</taxon>
        <taxon>Euteleostomi</taxon>
        <taxon>Mammalia</taxon>
        <taxon>Eutheria</taxon>
        <taxon>Euarchontoglires</taxon>
        <taxon>Glires</taxon>
        <taxon>Rodentia</taxon>
        <taxon>Myomorpha</taxon>
        <taxon>Muroidea</taxon>
        <taxon>Cricetidae</taxon>
        <taxon>Neotominae</taxon>
        <taxon>Neotoma</taxon>
    </lineage>
</organism>
<evidence type="ECO:0000313" key="2">
    <source>
        <dbReference type="Proteomes" id="UP000092124"/>
    </source>
</evidence>
<reference evidence="1 2" key="1">
    <citation type="submission" date="2016-06" db="EMBL/GenBank/DDBJ databases">
        <title>The Draft Genome Sequence and Annotation of the Desert Woodrat Neotoma lepida.</title>
        <authorList>
            <person name="Campbell M."/>
            <person name="Oakeson K.F."/>
            <person name="Yandell M."/>
            <person name="Halpert J.R."/>
            <person name="Dearing D."/>
        </authorList>
    </citation>
    <scope>NUCLEOTIDE SEQUENCE [LARGE SCALE GENOMIC DNA]</scope>
    <source>
        <strain evidence="1">417</strain>
        <tissue evidence="1">Liver</tissue>
    </source>
</reference>
<dbReference type="GO" id="GO:0005657">
    <property type="term" value="C:replication fork"/>
    <property type="evidence" value="ECO:0007669"/>
    <property type="project" value="TreeGrafter"/>
</dbReference>
<gene>
    <name evidence="1" type="ORF">A6R68_05119</name>
</gene>
<sequence length="120" mass="13517">MIGPQAWVPAPSHVVTTTFPYTTPISIWPAARRVHPALDTYIKEWKLCAHPRLEIYQQDLIHFMCPLAPQGDFYVPEVKETEWKCRGLVEASDTQMDGTGVSLLTSPSLSLIQLTSNLEH</sequence>
<dbReference type="PANTHER" id="PTHR15949:SF3">
    <property type="entry name" value="TESTIS-EXPRESSED PROTEIN 264"/>
    <property type="match status" value="1"/>
</dbReference>
<dbReference type="GO" id="GO:0005634">
    <property type="term" value="C:nucleus"/>
    <property type="evidence" value="ECO:0007669"/>
    <property type="project" value="TreeGrafter"/>
</dbReference>
<dbReference type="GO" id="GO:0106300">
    <property type="term" value="P:protein-DNA covalent cross-linking repair"/>
    <property type="evidence" value="ECO:0007669"/>
    <property type="project" value="TreeGrafter"/>
</dbReference>
<comment type="caution">
    <text evidence="1">The sequence shown here is derived from an EMBL/GenBank/DDBJ whole genome shotgun (WGS) entry which is preliminary data.</text>
</comment>
<evidence type="ECO:0000313" key="1">
    <source>
        <dbReference type="EMBL" id="OBS66338.1"/>
    </source>
</evidence>
<dbReference type="PANTHER" id="PTHR15949">
    <property type="entry name" value="TESTIS-EXPRESSED PROTEIN 264"/>
    <property type="match status" value="1"/>
</dbReference>
<accession>A0A1A6GJ98</accession>
<dbReference type="GO" id="GO:0000421">
    <property type="term" value="C:autophagosome membrane"/>
    <property type="evidence" value="ECO:0007669"/>
    <property type="project" value="TreeGrafter"/>
</dbReference>
<protein>
    <submittedName>
        <fullName evidence="1">Uncharacterized protein</fullName>
    </submittedName>
</protein>
<dbReference type="EMBL" id="LZPO01087298">
    <property type="protein sequence ID" value="OBS66338.1"/>
    <property type="molecule type" value="Genomic_DNA"/>
</dbReference>
<name>A0A1A6GJ98_NEOLE</name>
<dbReference type="GO" id="GO:0005789">
    <property type="term" value="C:endoplasmic reticulum membrane"/>
    <property type="evidence" value="ECO:0007669"/>
    <property type="project" value="TreeGrafter"/>
</dbReference>
<dbReference type="OrthoDB" id="2140079at2759"/>